<reference evidence="1 2" key="1">
    <citation type="journal article" date="2020" name="Cell">
        <title>Large-Scale Comparative Analyses of Tick Genomes Elucidate Their Genetic Diversity and Vector Capacities.</title>
        <authorList>
            <consortium name="Tick Genome and Microbiome Consortium (TIGMIC)"/>
            <person name="Jia N."/>
            <person name="Wang J."/>
            <person name="Shi W."/>
            <person name="Du L."/>
            <person name="Sun Y."/>
            <person name="Zhan W."/>
            <person name="Jiang J.F."/>
            <person name="Wang Q."/>
            <person name="Zhang B."/>
            <person name="Ji P."/>
            <person name="Bell-Sakyi L."/>
            <person name="Cui X.M."/>
            <person name="Yuan T.T."/>
            <person name="Jiang B.G."/>
            <person name="Yang W.F."/>
            <person name="Lam T.T."/>
            <person name="Chang Q.C."/>
            <person name="Ding S.J."/>
            <person name="Wang X.J."/>
            <person name="Zhu J.G."/>
            <person name="Ruan X.D."/>
            <person name="Zhao L."/>
            <person name="Wei J.T."/>
            <person name="Ye R.Z."/>
            <person name="Que T.C."/>
            <person name="Du C.H."/>
            <person name="Zhou Y.H."/>
            <person name="Cheng J.X."/>
            <person name="Dai P.F."/>
            <person name="Guo W.B."/>
            <person name="Han X.H."/>
            <person name="Huang E.J."/>
            <person name="Li L.F."/>
            <person name="Wei W."/>
            <person name="Gao Y.C."/>
            <person name="Liu J.Z."/>
            <person name="Shao H.Z."/>
            <person name="Wang X."/>
            <person name="Wang C.C."/>
            <person name="Yang T.C."/>
            <person name="Huo Q.B."/>
            <person name="Li W."/>
            <person name="Chen H.Y."/>
            <person name="Chen S.E."/>
            <person name="Zhou L.G."/>
            <person name="Ni X.B."/>
            <person name="Tian J.H."/>
            <person name="Sheng Y."/>
            <person name="Liu T."/>
            <person name="Pan Y.S."/>
            <person name="Xia L.Y."/>
            <person name="Li J."/>
            <person name="Zhao F."/>
            <person name="Cao W.C."/>
        </authorList>
    </citation>
    <scope>NUCLEOTIDE SEQUENCE [LARGE SCALE GENOMIC DNA]</scope>
    <source>
        <strain evidence="1">Iper-2018</strain>
    </source>
</reference>
<comment type="caution">
    <text evidence="1">The sequence shown here is derived from an EMBL/GenBank/DDBJ whole genome shotgun (WGS) entry which is preliminary data.</text>
</comment>
<protein>
    <submittedName>
        <fullName evidence="1">Uncharacterized protein</fullName>
    </submittedName>
</protein>
<name>A0AC60PXW4_IXOPE</name>
<proteinExistence type="predicted"/>
<dbReference type="Proteomes" id="UP000805193">
    <property type="component" value="Unassembled WGS sequence"/>
</dbReference>
<gene>
    <name evidence="1" type="ORF">HPB47_027453</name>
</gene>
<evidence type="ECO:0000313" key="1">
    <source>
        <dbReference type="EMBL" id="KAG0425374.1"/>
    </source>
</evidence>
<accession>A0AC60PXW4</accession>
<sequence>MCGRLVFFVMDSYMVQKKIKVTVFHWRNKKNDLLTDRQFKLERKRNHEWIKKNCDISLQQKFGKSQLRQKLSYGVPDFSKEVDVALFEFLKRKRSEGRAVSNRLSSEGAFRIAIQLQLGNFVPSSHYRK</sequence>
<dbReference type="EMBL" id="JABSTQ010009852">
    <property type="protein sequence ID" value="KAG0425374.1"/>
    <property type="molecule type" value="Genomic_DNA"/>
</dbReference>
<organism evidence="1 2">
    <name type="scientific">Ixodes persulcatus</name>
    <name type="common">Taiga tick</name>
    <dbReference type="NCBI Taxonomy" id="34615"/>
    <lineage>
        <taxon>Eukaryota</taxon>
        <taxon>Metazoa</taxon>
        <taxon>Ecdysozoa</taxon>
        <taxon>Arthropoda</taxon>
        <taxon>Chelicerata</taxon>
        <taxon>Arachnida</taxon>
        <taxon>Acari</taxon>
        <taxon>Parasitiformes</taxon>
        <taxon>Ixodida</taxon>
        <taxon>Ixodoidea</taxon>
        <taxon>Ixodidae</taxon>
        <taxon>Ixodinae</taxon>
        <taxon>Ixodes</taxon>
    </lineage>
</organism>
<evidence type="ECO:0000313" key="2">
    <source>
        <dbReference type="Proteomes" id="UP000805193"/>
    </source>
</evidence>
<keyword evidence="2" id="KW-1185">Reference proteome</keyword>